<dbReference type="GO" id="GO:0000981">
    <property type="term" value="F:DNA-binding transcription factor activity, RNA polymerase II-specific"/>
    <property type="evidence" value="ECO:0007669"/>
    <property type="project" value="InterPro"/>
</dbReference>
<dbReference type="PANTHER" id="PTHR38791">
    <property type="entry name" value="ZN(II)2CYS6 TRANSCRIPTION FACTOR (EUROFUNG)-RELATED-RELATED"/>
    <property type="match status" value="1"/>
</dbReference>
<accession>A0A9W4XQH3</accession>
<dbReference type="SUPFAM" id="SSF57701">
    <property type="entry name" value="Zn2/Cys6 DNA-binding domain"/>
    <property type="match status" value="1"/>
</dbReference>
<dbReference type="Pfam" id="PF11951">
    <property type="entry name" value="Fungal_trans_2"/>
    <property type="match status" value="1"/>
</dbReference>
<evidence type="ECO:0000313" key="5">
    <source>
        <dbReference type="Proteomes" id="UP001152607"/>
    </source>
</evidence>
<dbReference type="SMART" id="SM00066">
    <property type="entry name" value="GAL4"/>
    <property type="match status" value="1"/>
</dbReference>
<dbReference type="Proteomes" id="UP001152607">
    <property type="component" value="Unassembled WGS sequence"/>
</dbReference>
<feature type="domain" description="Zn(2)-C6 fungal-type" evidence="3">
    <location>
        <begin position="17"/>
        <end position="45"/>
    </location>
</feature>
<proteinExistence type="predicted"/>
<keyword evidence="5" id="KW-1185">Reference proteome</keyword>
<feature type="compositionally biased region" description="Polar residues" evidence="2">
    <location>
        <begin position="77"/>
        <end position="102"/>
    </location>
</feature>
<dbReference type="PROSITE" id="PS50048">
    <property type="entry name" value="ZN2_CY6_FUNGAL_2"/>
    <property type="match status" value="1"/>
</dbReference>
<comment type="caution">
    <text evidence="4">The sequence shown here is derived from an EMBL/GenBank/DDBJ whole genome shotgun (WGS) entry which is preliminary data.</text>
</comment>
<dbReference type="AlphaFoldDB" id="A0A9W4XQH3"/>
<name>A0A9W4XQH3_9PLEO</name>
<dbReference type="PANTHER" id="PTHR38791:SF11">
    <property type="entry name" value="ZN(II)2CYS6 TRANSCRIPTION FACTOR (EUROFUNG)"/>
    <property type="match status" value="1"/>
</dbReference>
<evidence type="ECO:0000256" key="2">
    <source>
        <dbReference type="SAM" id="MobiDB-lite"/>
    </source>
</evidence>
<gene>
    <name evidence="4" type="ORF">PDIGIT_LOCUS13082</name>
</gene>
<dbReference type="GO" id="GO:0008270">
    <property type="term" value="F:zinc ion binding"/>
    <property type="evidence" value="ECO:0007669"/>
    <property type="project" value="InterPro"/>
</dbReference>
<evidence type="ECO:0000259" key="3">
    <source>
        <dbReference type="PROSITE" id="PS50048"/>
    </source>
</evidence>
<dbReference type="InterPro" id="IPR036864">
    <property type="entry name" value="Zn2-C6_fun-type_DNA-bd_sf"/>
</dbReference>
<feature type="region of interest" description="Disordered" evidence="2">
    <location>
        <begin position="60"/>
        <end position="102"/>
    </location>
</feature>
<dbReference type="EMBL" id="CAOQHR010000009">
    <property type="protein sequence ID" value="CAI6339918.1"/>
    <property type="molecule type" value="Genomic_DNA"/>
</dbReference>
<organism evidence="4 5">
    <name type="scientific">Periconia digitata</name>
    <dbReference type="NCBI Taxonomy" id="1303443"/>
    <lineage>
        <taxon>Eukaryota</taxon>
        <taxon>Fungi</taxon>
        <taxon>Dikarya</taxon>
        <taxon>Ascomycota</taxon>
        <taxon>Pezizomycotina</taxon>
        <taxon>Dothideomycetes</taxon>
        <taxon>Pleosporomycetidae</taxon>
        <taxon>Pleosporales</taxon>
        <taxon>Massarineae</taxon>
        <taxon>Periconiaceae</taxon>
        <taxon>Periconia</taxon>
    </lineage>
</organism>
<dbReference type="Gene3D" id="4.10.240.10">
    <property type="entry name" value="Zn(2)-C6 fungal-type DNA-binding domain"/>
    <property type="match status" value="1"/>
</dbReference>
<dbReference type="CDD" id="cd00067">
    <property type="entry name" value="GAL4"/>
    <property type="match status" value="1"/>
</dbReference>
<evidence type="ECO:0000313" key="4">
    <source>
        <dbReference type="EMBL" id="CAI6339918.1"/>
    </source>
</evidence>
<dbReference type="InterPro" id="IPR001138">
    <property type="entry name" value="Zn2Cys6_DnaBD"/>
</dbReference>
<keyword evidence="1" id="KW-0539">Nucleus</keyword>
<evidence type="ECO:0000256" key="1">
    <source>
        <dbReference type="ARBA" id="ARBA00023242"/>
    </source>
</evidence>
<dbReference type="Pfam" id="PF00172">
    <property type="entry name" value="Zn_clus"/>
    <property type="match status" value="1"/>
</dbReference>
<dbReference type="OrthoDB" id="5386330at2759"/>
<sequence length="495" mass="55149">MESGIAAAVAVVRPKRHCWECLRRRLVCDGTHPSCKRCQMSSIDCPGYGHKKPLRWVEPGKKSRKRLSKEKPAPGSSLVNLEQVNKQAQSTRESVSQHQIPRNSMAVAVPNFQPRSDANNSWILPNLQKVDQLTPNAFISNIPLEMVRDMPPAITHALACIALDHRLHQLPETDKPSIGTVTVRDRLLEHRGAALRAISELLGNAKARISDLAVGSILFFMSVDNRVSPSHWRVHYDGVTKLIQLAGGPSRLFRPIPHLQTAILSYIIMGVMGNTTSPAHNLAWPRLHLQHLDSVAVLYEHGFYPTLFCPAELFLAIVRINSLRHEVANHYFIGDSPQVKAEEILWQIQQHNPASWAASVPSGSGLITVSSIHQSAVTIYCVSSLQSLGVLPNSAALRSLLKWHKQRLGMLLKESLGSIALRHISMKFIAWPLVVFGMKANAEDRKFVKEELAHIAYDIGSYLPMLAGSVLSEFWRSEATGWDDCFQTPFIFINT</sequence>
<dbReference type="InterPro" id="IPR053175">
    <property type="entry name" value="DHMBA_Reg_Transcription_Factor"/>
</dbReference>
<protein>
    <recommendedName>
        <fullName evidence="3">Zn(2)-C6 fungal-type domain-containing protein</fullName>
    </recommendedName>
</protein>
<dbReference type="InterPro" id="IPR021858">
    <property type="entry name" value="Fun_TF"/>
</dbReference>
<reference evidence="4" key="1">
    <citation type="submission" date="2023-01" db="EMBL/GenBank/DDBJ databases">
        <authorList>
            <person name="Van Ghelder C."/>
            <person name="Rancurel C."/>
        </authorList>
    </citation>
    <scope>NUCLEOTIDE SEQUENCE</scope>
    <source>
        <strain evidence="4">CNCM I-4278</strain>
    </source>
</reference>